<feature type="compositionally biased region" description="Low complexity" evidence="1">
    <location>
        <begin position="72"/>
        <end position="89"/>
    </location>
</feature>
<sequence>MPQPQPRRSRRTVPCTSYYSPIPPPLPPKPASMRYRHPIIPRSRASSFAPSSSTSTSASSTAYSSDGRCRVSPLAPSFSSSPSASARAPYHYHPSRSSSEDEFELRPRRHAASRHQTKTFCNPSPSWTNARRTASRDAERKVAHSFHRVLVNAWKRVTGALRGPLTHGGRVPAGFVMVH</sequence>
<evidence type="ECO:0000313" key="2">
    <source>
        <dbReference type="EMBL" id="RDX41001.1"/>
    </source>
</evidence>
<feature type="compositionally biased region" description="Basic residues" evidence="1">
    <location>
        <begin position="107"/>
        <end position="117"/>
    </location>
</feature>
<dbReference type="Proteomes" id="UP000256964">
    <property type="component" value="Unassembled WGS sequence"/>
</dbReference>
<dbReference type="EMBL" id="KZ857528">
    <property type="protein sequence ID" value="RDX41001.1"/>
    <property type="molecule type" value="Genomic_DNA"/>
</dbReference>
<name>A0A371CL40_9APHY</name>
<proteinExistence type="predicted"/>
<protein>
    <submittedName>
        <fullName evidence="2">Uncharacterized protein</fullName>
    </submittedName>
</protein>
<dbReference type="AlphaFoldDB" id="A0A371CL40"/>
<organism evidence="2 3">
    <name type="scientific">Lentinus brumalis</name>
    <dbReference type="NCBI Taxonomy" id="2498619"/>
    <lineage>
        <taxon>Eukaryota</taxon>
        <taxon>Fungi</taxon>
        <taxon>Dikarya</taxon>
        <taxon>Basidiomycota</taxon>
        <taxon>Agaricomycotina</taxon>
        <taxon>Agaricomycetes</taxon>
        <taxon>Polyporales</taxon>
        <taxon>Polyporaceae</taxon>
        <taxon>Lentinus</taxon>
    </lineage>
</organism>
<gene>
    <name evidence="2" type="ORF">OH76DRAFT_1489848</name>
</gene>
<evidence type="ECO:0000256" key="1">
    <source>
        <dbReference type="SAM" id="MobiDB-lite"/>
    </source>
</evidence>
<keyword evidence="3" id="KW-1185">Reference proteome</keyword>
<feature type="compositionally biased region" description="Polar residues" evidence="1">
    <location>
        <begin position="118"/>
        <end position="130"/>
    </location>
</feature>
<feature type="region of interest" description="Disordered" evidence="1">
    <location>
        <begin position="1"/>
        <end position="130"/>
    </location>
</feature>
<reference evidence="2 3" key="1">
    <citation type="journal article" date="2018" name="Biotechnol. Biofuels">
        <title>Integrative visual omics of the white-rot fungus Polyporus brumalis exposes the biotechnological potential of its oxidative enzymes for delignifying raw plant biomass.</title>
        <authorList>
            <person name="Miyauchi S."/>
            <person name="Rancon A."/>
            <person name="Drula E."/>
            <person name="Hage H."/>
            <person name="Chaduli D."/>
            <person name="Favel A."/>
            <person name="Grisel S."/>
            <person name="Henrissat B."/>
            <person name="Herpoel-Gimbert I."/>
            <person name="Ruiz-Duenas F.J."/>
            <person name="Chevret D."/>
            <person name="Hainaut M."/>
            <person name="Lin J."/>
            <person name="Wang M."/>
            <person name="Pangilinan J."/>
            <person name="Lipzen A."/>
            <person name="Lesage-Meessen L."/>
            <person name="Navarro D."/>
            <person name="Riley R."/>
            <person name="Grigoriev I.V."/>
            <person name="Zhou S."/>
            <person name="Raouche S."/>
            <person name="Rosso M.N."/>
        </authorList>
    </citation>
    <scope>NUCLEOTIDE SEQUENCE [LARGE SCALE GENOMIC DNA]</scope>
    <source>
        <strain evidence="2 3">BRFM 1820</strain>
    </source>
</reference>
<accession>A0A371CL40</accession>
<feature type="compositionally biased region" description="Pro residues" evidence="1">
    <location>
        <begin position="21"/>
        <end position="30"/>
    </location>
</feature>
<evidence type="ECO:0000313" key="3">
    <source>
        <dbReference type="Proteomes" id="UP000256964"/>
    </source>
</evidence>
<feature type="compositionally biased region" description="Low complexity" evidence="1">
    <location>
        <begin position="43"/>
        <end position="65"/>
    </location>
</feature>